<evidence type="ECO:0000256" key="9">
    <source>
        <dbReference type="SAM" id="Phobius"/>
    </source>
</evidence>
<dbReference type="PANTHER" id="PTHR11003">
    <property type="entry name" value="POTASSIUM CHANNEL, SUBFAMILY K"/>
    <property type="match status" value="1"/>
</dbReference>
<feature type="signal peptide" evidence="10">
    <location>
        <begin position="1"/>
        <end position="27"/>
    </location>
</feature>
<evidence type="ECO:0000256" key="1">
    <source>
        <dbReference type="ARBA" id="ARBA00004141"/>
    </source>
</evidence>
<evidence type="ECO:0000256" key="7">
    <source>
        <dbReference type="ARBA" id="ARBA00023303"/>
    </source>
</evidence>
<evidence type="ECO:0000259" key="11">
    <source>
        <dbReference type="Pfam" id="PF07885"/>
    </source>
</evidence>
<sequence length="423" mass="47171">MQPLPAAPGGAAAATMILATLLPGAAAAMDANATLGREGFLLHKAGRLRDHPPGADYSKETVMVDGGLSITTEAFFAFLWILMVCALPLVAFKLEGRRLTRSEVGIFGIMWIAFVGGIYLFTNILLFESVHFEGVRSLTIVECVYLFTQMLTTVGYGDIVPARPRAQVFVGLYVLFFLMIIANVLSDISCRVAEHTEDFYKKMRVSASQLLLTLRETENDESVPTTSRTQAKETLIKARIPALPWTGFVKHLLSFSLWCAMGIVFFTRYPGEGRTTSEAIYMSIVTLSTVGFGVYTPLTEAGKVFGSFWMLFGSGTLVALVGSFTELVEGVRVREKFFKEFRREELQMNEAFQKLPERCDLHDFMRFAMLYSDFVEERKLDMIQDTFYTLGPGENEKLDKEAVVALLEKLDQSTTDRKDTSAL</sequence>
<keyword evidence="3 8" id="KW-0812">Transmembrane</keyword>
<keyword evidence="4 9" id="KW-1133">Transmembrane helix</keyword>
<dbReference type="GO" id="GO:0022841">
    <property type="term" value="F:potassium ion leak channel activity"/>
    <property type="evidence" value="ECO:0007669"/>
    <property type="project" value="TreeGrafter"/>
</dbReference>
<comment type="subcellular location">
    <subcellularLocation>
        <location evidence="1">Membrane</location>
        <topology evidence="1">Multi-pass membrane protein</topology>
    </subcellularLocation>
</comment>
<keyword evidence="5 8" id="KW-0406">Ion transport</keyword>
<gene>
    <name evidence="12" type="ORF">AMON00008_LOCUS12456</name>
</gene>
<evidence type="ECO:0000256" key="4">
    <source>
        <dbReference type="ARBA" id="ARBA00022989"/>
    </source>
</evidence>
<dbReference type="Gene3D" id="1.10.287.70">
    <property type="match status" value="2"/>
</dbReference>
<dbReference type="SUPFAM" id="SSF81324">
    <property type="entry name" value="Voltage-gated potassium channels"/>
    <property type="match status" value="2"/>
</dbReference>
<comment type="similarity">
    <text evidence="8">Belongs to the two pore domain potassium channel (TC 1.A.1.8) family.</text>
</comment>
<dbReference type="InterPro" id="IPR013099">
    <property type="entry name" value="K_chnl_dom"/>
</dbReference>
<evidence type="ECO:0000313" key="12">
    <source>
        <dbReference type="EMBL" id="CAE4572837.1"/>
    </source>
</evidence>
<proteinExistence type="inferred from homology"/>
<feature type="domain" description="Potassium channel" evidence="11">
    <location>
        <begin position="257"/>
        <end position="328"/>
    </location>
</feature>
<keyword evidence="6 9" id="KW-0472">Membrane</keyword>
<dbReference type="GO" id="GO:0015271">
    <property type="term" value="F:outward rectifier potassium channel activity"/>
    <property type="evidence" value="ECO:0007669"/>
    <property type="project" value="TreeGrafter"/>
</dbReference>
<keyword evidence="10" id="KW-0732">Signal</keyword>
<organism evidence="12">
    <name type="scientific">Alexandrium monilatum</name>
    <dbReference type="NCBI Taxonomy" id="311494"/>
    <lineage>
        <taxon>Eukaryota</taxon>
        <taxon>Sar</taxon>
        <taxon>Alveolata</taxon>
        <taxon>Dinophyceae</taxon>
        <taxon>Gonyaulacales</taxon>
        <taxon>Pyrocystaceae</taxon>
        <taxon>Alexandrium</taxon>
    </lineage>
</organism>
<dbReference type="GO" id="GO:0005886">
    <property type="term" value="C:plasma membrane"/>
    <property type="evidence" value="ECO:0007669"/>
    <property type="project" value="TreeGrafter"/>
</dbReference>
<dbReference type="EMBL" id="HBNR01018777">
    <property type="protein sequence ID" value="CAE4572837.1"/>
    <property type="molecule type" value="Transcribed_RNA"/>
</dbReference>
<dbReference type="Pfam" id="PF07885">
    <property type="entry name" value="Ion_trans_2"/>
    <property type="match status" value="2"/>
</dbReference>
<evidence type="ECO:0000256" key="8">
    <source>
        <dbReference type="RuleBase" id="RU003857"/>
    </source>
</evidence>
<feature type="transmembrane region" description="Helical" evidence="9">
    <location>
        <begin position="279"/>
        <end position="298"/>
    </location>
</feature>
<feature type="transmembrane region" description="Helical" evidence="9">
    <location>
        <begin position="104"/>
        <end position="126"/>
    </location>
</feature>
<feature type="transmembrane region" description="Helical" evidence="9">
    <location>
        <begin position="304"/>
        <end position="328"/>
    </location>
</feature>
<feature type="domain" description="Potassium channel" evidence="11">
    <location>
        <begin position="118"/>
        <end position="189"/>
    </location>
</feature>
<name>A0A7S4UDA0_9DINO</name>
<dbReference type="InterPro" id="IPR003280">
    <property type="entry name" value="2pore_dom_K_chnl"/>
</dbReference>
<evidence type="ECO:0000256" key="5">
    <source>
        <dbReference type="ARBA" id="ARBA00023065"/>
    </source>
</evidence>
<evidence type="ECO:0000256" key="6">
    <source>
        <dbReference type="ARBA" id="ARBA00023136"/>
    </source>
</evidence>
<feature type="chain" id="PRO_5031421310" description="Potassium channel domain-containing protein" evidence="10">
    <location>
        <begin position="28"/>
        <end position="423"/>
    </location>
</feature>
<evidence type="ECO:0000256" key="2">
    <source>
        <dbReference type="ARBA" id="ARBA00022448"/>
    </source>
</evidence>
<feature type="transmembrane region" description="Helical" evidence="9">
    <location>
        <begin position="248"/>
        <end position="267"/>
    </location>
</feature>
<dbReference type="PRINTS" id="PR01333">
    <property type="entry name" value="2POREKCHANEL"/>
</dbReference>
<evidence type="ECO:0000256" key="10">
    <source>
        <dbReference type="SAM" id="SignalP"/>
    </source>
</evidence>
<reference evidence="12" key="1">
    <citation type="submission" date="2021-01" db="EMBL/GenBank/DDBJ databases">
        <authorList>
            <person name="Corre E."/>
            <person name="Pelletier E."/>
            <person name="Niang G."/>
            <person name="Scheremetjew M."/>
            <person name="Finn R."/>
            <person name="Kale V."/>
            <person name="Holt S."/>
            <person name="Cochrane G."/>
            <person name="Meng A."/>
            <person name="Brown T."/>
            <person name="Cohen L."/>
        </authorList>
    </citation>
    <scope>NUCLEOTIDE SEQUENCE</scope>
    <source>
        <strain evidence="12">CCMP3105</strain>
    </source>
</reference>
<dbReference type="GO" id="GO:0030322">
    <property type="term" value="P:stabilization of membrane potential"/>
    <property type="evidence" value="ECO:0007669"/>
    <property type="project" value="TreeGrafter"/>
</dbReference>
<evidence type="ECO:0000256" key="3">
    <source>
        <dbReference type="ARBA" id="ARBA00022692"/>
    </source>
</evidence>
<feature type="transmembrane region" description="Helical" evidence="9">
    <location>
        <begin position="168"/>
        <end position="186"/>
    </location>
</feature>
<keyword evidence="7 8" id="KW-0407">Ion channel</keyword>
<dbReference type="PANTHER" id="PTHR11003:SF291">
    <property type="entry name" value="IP11374P"/>
    <property type="match status" value="1"/>
</dbReference>
<feature type="transmembrane region" description="Helical" evidence="9">
    <location>
        <begin position="74"/>
        <end position="92"/>
    </location>
</feature>
<dbReference type="AlphaFoldDB" id="A0A7S4UDA0"/>
<protein>
    <recommendedName>
        <fullName evidence="11">Potassium channel domain-containing protein</fullName>
    </recommendedName>
</protein>
<keyword evidence="2 8" id="KW-0813">Transport</keyword>
<accession>A0A7S4UDA0</accession>